<comment type="similarity">
    <text evidence="1">Belongs to the SEN54 family.</text>
</comment>
<keyword evidence="2" id="KW-0819">tRNA processing</keyword>
<dbReference type="PANTHER" id="PTHR21027:SF1">
    <property type="entry name" value="TRNA-SPLICING ENDONUCLEASE SUBUNIT SEN54"/>
    <property type="match status" value="1"/>
</dbReference>
<dbReference type="GO" id="GO:0000214">
    <property type="term" value="C:tRNA-intron endonuclease complex"/>
    <property type="evidence" value="ECO:0007669"/>
    <property type="project" value="TreeGrafter"/>
</dbReference>
<evidence type="ECO:0000256" key="2">
    <source>
        <dbReference type="ARBA" id="ARBA00022694"/>
    </source>
</evidence>
<name>A0A1E1VYW9_PECGO</name>
<feature type="compositionally biased region" description="Basic and acidic residues" evidence="3">
    <location>
        <begin position="217"/>
        <end position="237"/>
    </location>
</feature>
<dbReference type="PANTHER" id="PTHR21027">
    <property type="entry name" value="TRNA-SPLICING ENDONUCLEASE SUBUNIT SEN54"/>
    <property type="match status" value="1"/>
</dbReference>
<feature type="compositionally biased region" description="Polar residues" evidence="3">
    <location>
        <begin position="491"/>
        <end position="501"/>
    </location>
</feature>
<organism evidence="5">
    <name type="scientific">Pectinophora gossypiella</name>
    <name type="common">Cotton pink bollworm</name>
    <name type="synonym">Depressaria gossypiella</name>
    <dbReference type="NCBI Taxonomy" id="13191"/>
    <lineage>
        <taxon>Eukaryota</taxon>
        <taxon>Metazoa</taxon>
        <taxon>Ecdysozoa</taxon>
        <taxon>Arthropoda</taxon>
        <taxon>Hexapoda</taxon>
        <taxon>Insecta</taxon>
        <taxon>Pterygota</taxon>
        <taxon>Neoptera</taxon>
        <taxon>Endopterygota</taxon>
        <taxon>Lepidoptera</taxon>
        <taxon>Glossata</taxon>
        <taxon>Ditrysia</taxon>
        <taxon>Gelechioidea</taxon>
        <taxon>Gelechiidae</taxon>
        <taxon>Apatetrinae</taxon>
        <taxon>Pectinophora</taxon>
    </lineage>
</organism>
<protein>
    <recommendedName>
        <fullName evidence="4">tRNA-splicing endonuclease subunit Sen54 N-terminal domain-containing protein</fullName>
    </recommendedName>
</protein>
<evidence type="ECO:0000259" key="4">
    <source>
        <dbReference type="Pfam" id="PF12928"/>
    </source>
</evidence>
<sequence>MDSPKMLSGYDLVVRGTTKIDRTLPEVGLKDVMPNGSWLENKQIQSALEARKHLIEVERIEKCGVLSQAVWREELMLAEVMQKAGGHWQYLGHNVGKQLYLKPEEALFLMEVNCLQLKYNDVIVSLQQAYSLLLRSNISLMHYKVYASLSRVGYKVYRHKDKKATECAKKLNVTPYPSEETSQSAENEAMEADNTKVIEENETDENMDEESAVDTSKSAEEIDKEEERDKIETRNQEDTVSSSEATASITQPPDDSTSTDITELNVTNTMDTGQDANQKTDSNIEMPSNNETVSLENPQEVTPSTSGKHIRISEISYYQNKLHSLEKRKVKPCDSKLLEKNFEIIPDFSKTTRVTMTAPEEQYIPRNVFLNNISYILNLENITVKSSSRRNSMTYSINEEASGNHVRRIRDTNPSNPAENWTPPQNTIFSVSNVHFRPRNFWRPPNNMIFLPFNFTFQRPFMPNVNFMARFRPPMRPPVFLQMNPRLVIHNQPNNENGTSPNRKRTRTRTKKTHFEAIKHLATRLRQLVESGNTHPQNIDALHKLIQTFNIRYHMRLRLTSTFEVYNDENIVETISLDDDEETSNKRVRSDSDNTYSENLNKLKQLAGKLKDMETKKISNSRQRRAFSSLLKRFNRSYDAELYLSNNFEVLDKRFITLDSSSDSDCVIDESPARYSGKKLKNPFNILKRLSEKKHLRTSTSNDNEGTSEKDEVKDNKYSEEITKNFDKNWLPSEEDFGRAEVVAKNLMNCYLMDNKREEFIFDFIKSQPFDFENWVDIKTSFLRSIQETTVMMQDSIQENSCNIDSLIGPEDGNDMRSVLKKLSIIQTNKEVDDDSSLTIHFDVYNRDVQNFRKSNRPKPHFRVICINETISPPTGRDIASLHSKYDDNVPIVFAIVGIGSISYLQINPIDLPVYISSSDLT</sequence>
<evidence type="ECO:0000313" key="5">
    <source>
        <dbReference type="EMBL" id="JAT79882.1"/>
    </source>
</evidence>
<dbReference type="OrthoDB" id="408683at2759"/>
<feature type="compositionally biased region" description="Acidic residues" evidence="3">
    <location>
        <begin position="200"/>
        <end position="212"/>
    </location>
</feature>
<feature type="compositionally biased region" description="Polar residues" evidence="3">
    <location>
        <begin position="238"/>
        <end position="307"/>
    </location>
</feature>
<accession>A0A1E1VYW9</accession>
<dbReference type="AlphaFoldDB" id="A0A1E1VYW9"/>
<dbReference type="Pfam" id="PF12928">
    <property type="entry name" value="tRNA_int_end_N2"/>
    <property type="match status" value="1"/>
</dbReference>
<dbReference type="InterPro" id="IPR024337">
    <property type="entry name" value="tRNA_splic_suSen54"/>
</dbReference>
<dbReference type="GO" id="GO:0000379">
    <property type="term" value="P:tRNA-type intron splice site recognition and cleavage"/>
    <property type="evidence" value="ECO:0007669"/>
    <property type="project" value="TreeGrafter"/>
</dbReference>
<feature type="domain" description="tRNA-splicing endonuclease subunit Sen54 N-terminal" evidence="4">
    <location>
        <begin position="54"/>
        <end position="118"/>
    </location>
</feature>
<evidence type="ECO:0000256" key="3">
    <source>
        <dbReference type="SAM" id="MobiDB-lite"/>
    </source>
</evidence>
<evidence type="ECO:0000256" key="1">
    <source>
        <dbReference type="ARBA" id="ARBA00005736"/>
    </source>
</evidence>
<feature type="region of interest" description="Disordered" evidence="3">
    <location>
        <begin position="490"/>
        <end position="509"/>
    </location>
</feature>
<dbReference type="EMBL" id="GDQN01011172">
    <property type="protein sequence ID" value="JAT79882.1"/>
    <property type="molecule type" value="Transcribed_RNA"/>
</dbReference>
<dbReference type="InterPro" id="IPR024336">
    <property type="entry name" value="tRNA_splic_suSen54_N"/>
</dbReference>
<proteinExistence type="inferred from homology"/>
<feature type="region of interest" description="Disordered" evidence="3">
    <location>
        <begin position="173"/>
        <end position="307"/>
    </location>
</feature>
<feature type="region of interest" description="Disordered" evidence="3">
    <location>
        <begin position="695"/>
        <end position="715"/>
    </location>
</feature>
<reference evidence="5" key="1">
    <citation type="submission" date="2015-09" db="EMBL/GenBank/DDBJ databases">
        <title>De novo assembly of Pectinophora gossypiella (Pink Bollworm) gut transcriptome.</title>
        <authorList>
            <person name="Tassone E.E."/>
        </authorList>
    </citation>
    <scope>NUCLEOTIDE SEQUENCE</scope>
</reference>
<gene>
    <name evidence="5" type="ORF">g.13768</name>
</gene>